<name>A0A0A9AW57_ARUDO</name>
<reference evidence="1" key="1">
    <citation type="submission" date="2014-09" db="EMBL/GenBank/DDBJ databases">
        <authorList>
            <person name="Magalhaes I.L.F."/>
            <person name="Oliveira U."/>
            <person name="Santos F.R."/>
            <person name="Vidigal T.H.D.A."/>
            <person name="Brescovit A.D."/>
            <person name="Santos A.J."/>
        </authorList>
    </citation>
    <scope>NUCLEOTIDE SEQUENCE</scope>
    <source>
        <tissue evidence="1">Shoot tissue taken approximately 20 cm above the soil surface</tissue>
    </source>
</reference>
<protein>
    <submittedName>
        <fullName evidence="1">Uncharacterized protein</fullName>
    </submittedName>
</protein>
<dbReference type="EMBL" id="GBRH01241911">
    <property type="protein sequence ID" value="JAD55984.1"/>
    <property type="molecule type" value="Transcribed_RNA"/>
</dbReference>
<proteinExistence type="predicted"/>
<sequence length="25" mass="3001">MQCTFVGLQLFCFLGINNLYYHLFD</sequence>
<organism evidence="1">
    <name type="scientific">Arundo donax</name>
    <name type="common">Giant reed</name>
    <name type="synonym">Donax arundinaceus</name>
    <dbReference type="NCBI Taxonomy" id="35708"/>
    <lineage>
        <taxon>Eukaryota</taxon>
        <taxon>Viridiplantae</taxon>
        <taxon>Streptophyta</taxon>
        <taxon>Embryophyta</taxon>
        <taxon>Tracheophyta</taxon>
        <taxon>Spermatophyta</taxon>
        <taxon>Magnoliopsida</taxon>
        <taxon>Liliopsida</taxon>
        <taxon>Poales</taxon>
        <taxon>Poaceae</taxon>
        <taxon>PACMAD clade</taxon>
        <taxon>Arundinoideae</taxon>
        <taxon>Arundineae</taxon>
        <taxon>Arundo</taxon>
    </lineage>
</organism>
<dbReference type="AlphaFoldDB" id="A0A0A9AW57"/>
<evidence type="ECO:0000313" key="1">
    <source>
        <dbReference type="EMBL" id="JAD55984.1"/>
    </source>
</evidence>
<reference evidence="1" key="2">
    <citation type="journal article" date="2015" name="Data Brief">
        <title>Shoot transcriptome of the giant reed, Arundo donax.</title>
        <authorList>
            <person name="Barrero R.A."/>
            <person name="Guerrero F.D."/>
            <person name="Moolhuijzen P."/>
            <person name="Goolsby J.A."/>
            <person name="Tidwell J."/>
            <person name="Bellgard S.E."/>
            <person name="Bellgard M.I."/>
        </authorList>
    </citation>
    <scope>NUCLEOTIDE SEQUENCE</scope>
    <source>
        <tissue evidence="1">Shoot tissue taken approximately 20 cm above the soil surface</tissue>
    </source>
</reference>
<accession>A0A0A9AW57</accession>